<dbReference type="STRING" id="10195.A0A3M7RNM1"/>
<dbReference type="GO" id="GO:0008270">
    <property type="term" value="F:zinc ion binding"/>
    <property type="evidence" value="ECO:0007669"/>
    <property type="project" value="UniProtKB-KW"/>
</dbReference>
<dbReference type="InterPro" id="IPR013087">
    <property type="entry name" value="Znf_C2H2_type"/>
</dbReference>
<feature type="domain" description="C2H2-type" evidence="2">
    <location>
        <begin position="428"/>
        <end position="457"/>
    </location>
</feature>
<reference evidence="4 5" key="1">
    <citation type="journal article" date="2018" name="Sci. Rep.">
        <title>Genomic signatures of local adaptation to the degree of environmental predictability in rotifers.</title>
        <authorList>
            <person name="Franch-Gras L."/>
            <person name="Hahn C."/>
            <person name="Garcia-Roger E.M."/>
            <person name="Carmona M.J."/>
            <person name="Serra M."/>
            <person name="Gomez A."/>
        </authorList>
    </citation>
    <scope>NUCLEOTIDE SEQUENCE [LARGE SCALE GENOMIC DNA]</scope>
    <source>
        <strain evidence="4">HYR1</strain>
    </source>
</reference>
<proteinExistence type="predicted"/>
<evidence type="ECO:0000259" key="3">
    <source>
        <dbReference type="PROSITE" id="PS50994"/>
    </source>
</evidence>
<dbReference type="GO" id="GO:0003676">
    <property type="term" value="F:nucleic acid binding"/>
    <property type="evidence" value="ECO:0007669"/>
    <property type="project" value="InterPro"/>
</dbReference>
<evidence type="ECO:0000256" key="1">
    <source>
        <dbReference type="PROSITE-ProRule" id="PRU00042"/>
    </source>
</evidence>
<keyword evidence="1" id="KW-0862">Zinc</keyword>
<dbReference type="PROSITE" id="PS50157">
    <property type="entry name" value="ZINC_FINGER_C2H2_2"/>
    <property type="match status" value="1"/>
</dbReference>
<dbReference type="GO" id="GO:0015074">
    <property type="term" value="P:DNA integration"/>
    <property type="evidence" value="ECO:0007669"/>
    <property type="project" value="InterPro"/>
</dbReference>
<dbReference type="Gene3D" id="3.30.420.10">
    <property type="entry name" value="Ribonuclease H-like superfamily/Ribonuclease H"/>
    <property type="match status" value="1"/>
</dbReference>
<sequence length="547" mass="61976">MVIDNSSDSIMIDREPNENYVDSCGVKEVVFTPQTEDNGVYWSHCLSKSDDKGVIFVQVLNLNESLVEIKVNDYVGFTSENFEIVDENNLIEVNSTPGVKNVTADLLSRPETEGKSVDVNACGLVFKQTVNWLEEQKSDQLVGKISELVSNGKFTDENIMEFMSKEKFCSFLIKNKENFCIKNNVVKAFSSLYHQAGYGLVERLIKTIKQIITMYINTQHNNWDDILQASISAYNSSKQSSTKYSPYEVLFGKAPVLLTDVILNSLTERNECVRQNLEIARDRQKKSYDKFVRDNLVFEEGDLVLLINSRNKPGESKSLKQRAIGPFKIVKALGELNYSVMNLVDKKMQTVYYYRLLKFKHRDSNGSETLSLRQKESFDSNGHFNSSISHSVNQEVSSNKEVACFDLNFILSSNLVSNIDTYQIEATFMCTVCNRSFETISGLKRHKTRLNHREQVLDQSVVTLVQNEINNNEQIRTDQNRAVESGKVNDEETTAGLEYTDAQSTDEEIEQGVDGQCNTCSRSFKGQKGLSQHLRMSSCGQAVTMFS</sequence>
<dbReference type="InterPro" id="IPR012337">
    <property type="entry name" value="RNaseH-like_sf"/>
</dbReference>
<dbReference type="Gene3D" id="3.30.160.60">
    <property type="entry name" value="Classic Zinc Finger"/>
    <property type="match status" value="1"/>
</dbReference>
<keyword evidence="1" id="KW-0863">Zinc-finger</keyword>
<accession>A0A3M7RNM1</accession>
<gene>
    <name evidence="4" type="ORF">BpHYR1_047128</name>
</gene>
<dbReference type="OrthoDB" id="413122at2759"/>
<dbReference type="Pfam" id="PF00096">
    <property type="entry name" value="zf-C2H2"/>
    <property type="match status" value="1"/>
</dbReference>
<dbReference type="PROSITE" id="PS00028">
    <property type="entry name" value="ZINC_FINGER_C2H2_1"/>
    <property type="match status" value="1"/>
</dbReference>
<keyword evidence="5" id="KW-1185">Reference proteome</keyword>
<organism evidence="4 5">
    <name type="scientific">Brachionus plicatilis</name>
    <name type="common">Marine rotifer</name>
    <name type="synonym">Brachionus muelleri</name>
    <dbReference type="NCBI Taxonomy" id="10195"/>
    <lineage>
        <taxon>Eukaryota</taxon>
        <taxon>Metazoa</taxon>
        <taxon>Spiralia</taxon>
        <taxon>Gnathifera</taxon>
        <taxon>Rotifera</taxon>
        <taxon>Eurotatoria</taxon>
        <taxon>Monogononta</taxon>
        <taxon>Pseudotrocha</taxon>
        <taxon>Ploima</taxon>
        <taxon>Brachionidae</taxon>
        <taxon>Brachionus</taxon>
    </lineage>
</organism>
<evidence type="ECO:0000259" key="2">
    <source>
        <dbReference type="PROSITE" id="PS50157"/>
    </source>
</evidence>
<feature type="domain" description="Integrase catalytic" evidence="3">
    <location>
        <begin position="93"/>
        <end position="254"/>
    </location>
</feature>
<dbReference type="SUPFAM" id="SSF53098">
    <property type="entry name" value="Ribonuclease H-like"/>
    <property type="match status" value="1"/>
</dbReference>
<dbReference type="SMART" id="SM00355">
    <property type="entry name" value="ZnF_C2H2"/>
    <property type="match status" value="2"/>
</dbReference>
<evidence type="ECO:0000313" key="5">
    <source>
        <dbReference type="Proteomes" id="UP000276133"/>
    </source>
</evidence>
<dbReference type="Proteomes" id="UP000276133">
    <property type="component" value="Unassembled WGS sequence"/>
</dbReference>
<protein>
    <submittedName>
        <fullName evidence="4">Integrase core domain</fullName>
    </submittedName>
</protein>
<dbReference type="EMBL" id="REGN01002971">
    <property type="protein sequence ID" value="RNA25141.1"/>
    <property type="molecule type" value="Genomic_DNA"/>
</dbReference>
<comment type="caution">
    <text evidence="4">The sequence shown here is derived from an EMBL/GenBank/DDBJ whole genome shotgun (WGS) entry which is preliminary data.</text>
</comment>
<evidence type="ECO:0000313" key="4">
    <source>
        <dbReference type="EMBL" id="RNA25141.1"/>
    </source>
</evidence>
<dbReference type="InterPro" id="IPR036397">
    <property type="entry name" value="RNaseH_sf"/>
</dbReference>
<dbReference type="AlphaFoldDB" id="A0A3M7RNM1"/>
<dbReference type="InterPro" id="IPR001584">
    <property type="entry name" value="Integrase_cat-core"/>
</dbReference>
<name>A0A3M7RNM1_BRAPC</name>
<dbReference type="PANTHER" id="PTHR37984:SF5">
    <property type="entry name" value="PROTEIN NYNRIN-LIKE"/>
    <property type="match status" value="1"/>
</dbReference>
<dbReference type="PANTHER" id="PTHR37984">
    <property type="entry name" value="PROTEIN CBG26694"/>
    <property type="match status" value="1"/>
</dbReference>
<dbReference type="InterPro" id="IPR050951">
    <property type="entry name" value="Retrovirus_Pol_polyprotein"/>
</dbReference>
<keyword evidence="1" id="KW-0479">Metal-binding</keyword>
<dbReference type="PROSITE" id="PS50994">
    <property type="entry name" value="INTEGRASE"/>
    <property type="match status" value="1"/>
</dbReference>